<name>A0ABN0VR87_9GAMM</name>
<dbReference type="PANTHER" id="PTHR43857:SF1">
    <property type="entry name" value="YJGH FAMILY PROTEIN"/>
    <property type="match status" value="1"/>
</dbReference>
<dbReference type="InterPro" id="IPR035959">
    <property type="entry name" value="RutC-like_sf"/>
</dbReference>
<organism evidence="1 2">
    <name type="scientific">Psychrobacter aestuarii</name>
    <dbReference type="NCBI Taxonomy" id="556327"/>
    <lineage>
        <taxon>Bacteria</taxon>
        <taxon>Pseudomonadati</taxon>
        <taxon>Pseudomonadota</taxon>
        <taxon>Gammaproteobacteria</taxon>
        <taxon>Moraxellales</taxon>
        <taxon>Moraxellaceae</taxon>
        <taxon>Psychrobacter</taxon>
    </lineage>
</organism>
<accession>A0ABN0VR87</accession>
<dbReference type="RefSeq" id="WP_201503481.1">
    <property type="nucleotide sequence ID" value="NZ_BAAAFR010000001.1"/>
</dbReference>
<reference evidence="1 2" key="1">
    <citation type="journal article" date="2019" name="Int. J. Syst. Evol. Microbiol.">
        <title>The Global Catalogue of Microorganisms (GCM) 10K type strain sequencing project: providing services to taxonomists for standard genome sequencing and annotation.</title>
        <authorList>
            <consortium name="The Broad Institute Genomics Platform"/>
            <consortium name="The Broad Institute Genome Sequencing Center for Infectious Disease"/>
            <person name="Wu L."/>
            <person name="Ma J."/>
        </authorList>
    </citation>
    <scope>NUCLEOTIDE SEQUENCE [LARGE SCALE GENOMIC DNA]</scope>
    <source>
        <strain evidence="1 2">JCM 16343</strain>
    </source>
</reference>
<keyword evidence="2" id="KW-1185">Reference proteome</keyword>
<dbReference type="Pfam" id="PF01042">
    <property type="entry name" value="Ribonuc_L-PSP"/>
    <property type="match status" value="1"/>
</dbReference>
<evidence type="ECO:0000313" key="1">
    <source>
        <dbReference type="EMBL" id="GAA0315232.1"/>
    </source>
</evidence>
<gene>
    <name evidence="1" type="ORF">GCM10009129_10620</name>
</gene>
<dbReference type="Proteomes" id="UP001501787">
    <property type="component" value="Unassembled WGS sequence"/>
</dbReference>
<dbReference type="PANTHER" id="PTHR43857">
    <property type="entry name" value="BLR7761 PROTEIN"/>
    <property type="match status" value="1"/>
</dbReference>
<dbReference type="Gene3D" id="3.30.1330.40">
    <property type="entry name" value="RutC-like"/>
    <property type="match status" value="1"/>
</dbReference>
<proteinExistence type="predicted"/>
<protein>
    <submittedName>
        <fullName evidence="1">RidA family protein</fullName>
    </submittedName>
</protein>
<dbReference type="SUPFAM" id="SSF55298">
    <property type="entry name" value="YjgF-like"/>
    <property type="match status" value="1"/>
</dbReference>
<evidence type="ECO:0000313" key="2">
    <source>
        <dbReference type="Proteomes" id="UP001501787"/>
    </source>
</evidence>
<dbReference type="EMBL" id="BAAAFR010000001">
    <property type="protein sequence ID" value="GAA0315232.1"/>
    <property type="molecule type" value="Genomic_DNA"/>
</dbReference>
<dbReference type="InterPro" id="IPR006175">
    <property type="entry name" value="YjgF/YER057c/UK114"/>
</dbReference>
<sequence length="141" mass="15117">MTTVTKVTTGSVLEEKTSYSRLVCVDNLIFVSNTAGRCPETKEIPKDLESQTRQVFANIERALHAVDASLADVVSTRVFIPDPKDAMTVMTIFGEIFKGVDPATTVSCAPLSSNSYKVEIEVTAYKGASAAKSTTINIGHA</sequence>
<comment type="caution">
    <text evidence="1">The sequence shown here is derived from an EMBL/GenBank/DDBJ whole genome shotgun (WGS) entry which is preliminary data.</text>
</comment>